<dbReference type="InterPro" id="IPR029071">
    <property type="entry name" value="Ubiquitin-like_domsf"/>
</dbReference>
<dbReference type="Gene3D" id="3.10.20.90">
    <property type="entry name" value="Phosphatidylinositol 3-kinase Catalytic Subunit, Chain A, domain 1"/>
    <property type="match status" value="1"/>
</dbReference>
<keyword evidence="2" id="KW-1185">Reference proteome</keyword>
<proteinExistence type="predicted"/>
<sequence length="89" mass="10281">MSNNRRGIVKNNMRFVHIKFFGTLEVLHSHVEENEKLGRLDKRISEKIGVDAKFIRVTYNGRPIDPMDTPYSLGLSHTANFHVDILKNC</sequence>
<dbReference type="SUPFAM" id="SSF54236">
    <property type="entry name" value="Ubiquitin-like"/>
    <property type="match status" value="1"/>
</dbReference>
<dbReference type="EMBL" id="BX284603">
    <property type="protein sequence ID" value="CAA9991433.1"/>
    <property type="molecule type" value="Genomic_DNA"/>
</dbReference>
<name>A0A679L8R2_CAEEL</name>
<dbReference type="SMR" id="A0A679L8R2"/>
<evidence type="ECO:0000313" key="1">
    <source>
        <dbReference type="EMBL" id="CAA9991433.1"/>
    </source>
</evidence>
<evidence type="ECO:0000313" key="2">
    <source>
        <dbReference type="Proteomes" id="UP000001940"/>
    </source>
</evidence>
<dbReference type="AGR" id="WB:WBGene00305994"/>
<accession>A0A679L8R2</accession>
<reference evidence="1 2" key="1">
    <citation type="journal article" date="1998" name="Science">
        <title>Genome sequence of the nematode C. elegans: a platform for investigating biology.</title>
        <authorList>
            <consortium name="The C. elegans sequencing consortium"/>
            <person name="Sulson J.E."/>
            <person name="Waterston R."/>
        </authorList>
    </citation>
    <scope>NUCLEOTIDE SEQUENCE [LARGE SCALE GENOMIC DNA]</scope>
    <source>
        <strain evidence="1 2">Bristol N2</strain>
    </source>
</reference>
<dbReference type="Proteomes" id="UP000001940">
    <property type="component" value="Chromosome III"/>
</dbReference>
<gene>
    <name evidence="1" type="ORF">CELE_H04J21.4</name>
    <name evidence="1 3" type="ORF">H04J21.4</name>
</gene>
<dbReference type="AlphaFoldDB" id="A0A679L8R2"/>
<organism evidence="1 2">
    <name type="scientific">Caenorhabditis elegans</name>
    <dbReference type="NCBI Taxonomy" id="6239"/>
    <lineage>
        <taxon>Eukaryota</taxon>
        <taxon>Metazoa</taxon>
        <taxon>Ecdysozoa</taxon>
        <taxon>Nematoda</taxon>
        <taxon>Chromadorea</taxon>
        <taxon>Rhabditida</taxon>
        <taxon>Rhabditina</taxon>
        <taxon>Rhabditomorpha</taxon>
        <taxon>Rhabditoidea</taxon>
        <taxon>Rhabditidae</taxon>
        <taxon>Peloderinae</taxon>
        <taxon>Caenorhabditis</taxon>
    </lineage>
</organism>
<evidence type="ECO:0000313" key="3">
    <source>
        <dbReference type="WormBase" id="H04J21.4"/>
    </source>
</evidence>
<dbReference type="InParanoid" id="A0A679L8R2"/>
<dbReference type="WormBase" id="H04J21.4">
    <property type="protein sequence ID" value="CE54060"/>
    <property type="gene ID" value="WBGene00305994"/>
</dbReference>
<protein>
    <submittedName>
        <fullName evidence="1">Ubiquitin-like domain-containing protein</fullName>
    </submittedName>
</protein>